<keyword evidence="2" id="KW-1185">Reference proteome</keyword>
<reference evidence="1" key="1">
    <citation type="journal article" date="2023" name="Mol. Ecol. Resour.">
        <title>Chromosome-level genome assembly of a triploid poplar Populus alba 'Berolinensis'.</title>
        <authorList>
            <person name="Chen S."/>
            <person name="Yu Y."/>
            <person name="Wang X."/>
            <person name="Wang S."/>
            <person name="Zhang T."/>
            <person name="Zhou Y."/>
            <person name="He R."/>
            <person name="Meng N."/>
            <person name="Wang Y."/>
            <person name="Liu W."/>
            <person name="Liu Z."/>
            <person name="Liu J."/>
            <person name="Guo Q."/>
            <person name="Huang H."/>
            <person name="Sederoff R.R."/>
            <person name="Wang G."/>
            <person name="Qu G."/>
            <person name="Chen S."/>
        </authorList>
    </citation>
    <scope>NUCLEOTIDE SEQUENCE</scope>
    <source>
        <strain evidence="1">SC-2020</strain>
    </source>
</reference>
<dbReference type="EMBL" id="JAQIZT010000003">
    <property type="protein sequence ID" value="KAJ7003082.1"/>
    <property type="molecule type" value="Genomic_DNA"/>
</dbReference>
<name>A0AAD6W8A7_9ROSI</name>
<proteinExistence type="predicted"/>
<dbReference type="AlphaFoldDB" id="A0AAD6W8A7"/>
<organism evidence="1 2">
    <name type="scientific">Populus alba x Populus x berolinensis</name>
    <dbReference type="NCBI Taxonomy" id="444605"/>
    <lineage>
        <taxon>Eukaryota</taxon>
        <taxon>Viridiplantae</taxon>
        <taxon>Streptophyta</taxon>
        <taxon>Embryophyta</taxon>
        <taxon>Tracheophyta</taxon>
        <taxon>Spermatophyta</taxon>
        <taxon>Magnoliopsida</taxon>
        <taxon>eudicotyledons</taxon>
        <taxon>Gunneridae</taxon>
        <taxon>Pentapetalae</taxon>
        <taxon>rosids</taxon>
        <taxon>fabids</taxon>
        <taxon>Malpighiales</taxon>
        <taxon>Salicaceae</taxon>
        <taxon>Saliceae</taxon>
        <taxon>Populus</taxon>
    </lineage>
</organism>
<evidence type="ECO:0000313" key="1">
    <source>
        <dbReference type="EMBL" id="KAJ7003082.1"/>
    </source>
</evidence>
<comment type="caution">
    <text evidence="1">The sequence shown here is derived from an EMBL/GenBank/DDBJ whole genome shotgun (WGS) entry which is preliminary data.</text>
</comment>
<protein>
    <submittedName>
        <fullName evidence="1">Uncharacterized protein</fullName>
    </submittedName>
</protein>
<evidence type="ECO:0000313" key="2">
    <source>
        <dbReference type="Proteomes" id="UP001164929"/>
    </source>
</evidence>
<sequence length="24" mass="2860">MIPTSNYSYFTLSRKFQTPKKKGH</sequence>
<accession>A0AAD6W8A7</accession>
<gene>
    <name evidence="1" type="ORF">NC653_008348</name>
</gene>
<dbReference type="Proteomes" id="UP001164929">
    <property type="component" value="Chromosome 3"/>
</dbReference>